<feature type="coiled-coil region" evidence="3">
    <location>
        <begin position="1477"/>
        <end position="1511"/>
    </location>
</feature>
<evidence type="ECO:0000259" key="4">
    <source>
        <dbReference type="PROSITE" id="PS51774"/>
    </source>
</evidence>
<accession>A0AA38F6K1</accession>
<dbReference type="GO" id="GO:0005886">
    <property type="term" value="C:plasma membrane"/>
    <property type="evidence" value="ECO:0007669"/>
    <property type="project" value="TreeGrafter"/>
</dbReference>
<dbReference type="GO" id="GO:0051015">
    <property type="term" value="F:actin filament binding"/>
    <property type="evidence" value="ECO:0007669"/>
    <property type="project" value="TreeGrafter"/>
</dbReference>
<evidence type="ECO:0000256" key="2">
    <source>
        <dbReference type="ARBA" id="ARBA00038006"/>
    </source>
</evidence>
<feature type="coiled-coil region" evidence="3">
    <location>
        <begin position="1358"/>
        <end position="1413"/>
    </location>
</feature>
<keyword evidence="1 3" id="KW-0175">Coiled coil</keyword>
<keyword evidence="6" id="KW-1185">Reference proteome</keyword>
<dbReference type="Gene3D" id="1.10.287.1490">
    <property type="match status" value="1"/>
</dbReference>
<protein>
    <recommendedName>
        <fullName evidence="4">NAB domain-containing protein</fullName>
    </recommendedName>
</protein>
<dbReference type="Pfam" id="PF07765">
    <property type="entry name" value="KIP1"/>
    <property type="match status" value="1"/>
</dbReference>
<dbReference type="OMA" id="AKHTEDI"/>
<feature type="non-terminal residue" evidence="5">
    <location>
        <position position="1548"/>
    </location>
</feature>
<name>A0AA38F6K1_TAXCH</name>
<feature type="coiled-coil region" evidence="3">
    <location>
        <begin position="1246"/>
        <end position="1329"/>
    </location>
</feature>
<gene>
    <name evidence="5" type="ORF">KI387_034738</name>
</gene>
<feature type="coiled-coil region" evidence="3">
    <location>
        <begin position="879"/>
        <end position="948"/>
    </location>
</feature>
<feature type="coiled-coil region" evidence="3">
    <location>
        <begin position="455"/>
        <end position="580"/>
    </location>
</feature>
<feature type="coiled-coil region" evidence="3">
    <location>
        <begin position="697"/>
        <end position="801"/>
    </location>
</feature>
<proteinExistence type="inferred from homology"/>
<sequence length="1548" mass="179796">MDSNIKAMLKLIEEDADSFAKRAEMFYKKRPELVHLVEEFYRAYRALAERYDHISGELRLVHYTIAEAFPNQMQHVLPADFPQASFLEWASDQSFESPQKTKNLFDIDEMPKSNSGQKVASPFQMHNRAVPSSYATEDASEVAKSHGLKQVNEIITEYRILEKRVLHLQEELNHVQSEKQKMKEDSLSQVEQINSLEEKQLFSLKKRNKKLHEEGHLQDDSEEHQNLRTEIQNLKVGTQNTNQESIEKGIQSVDFSLQNGARDDKILSLQNELYQQQRENNRLGALVMEGVKQVEKAEEEAQTLHMALSKSHEEKESLILQYQNDHNLFQTSENREKDSQVRLALVEEENKKLKEDLSAAALHLKVMEEKAHNLENEKNAVQLEMGRIIQKTSFLIEELTSMRNEEQNLRIRLQDETADSRRIDTALKSCQQALIQSQEQQRLLTAEIRVGTERLKDADKRIKYLEGEISQHQKQNGNLVEQISSASMSIENLEEEISKLKHELTDLLNEVAFRVDQRNALQQELYCLQEERNDLERRLRTIKMQIEQLGLDPKNLQSSFFSLQEDNHKLRERCRKYEDEHLTMVNIAKRMDDELVERNKVVEDLVSSHAKEVESLKVDMKKLKSSFQDLQEEKLMLIAESEQQNKQRSNLESSLHDFQKRFSLLERDNLDLKGELENTLGHVGHLNGQLQFSQSEKERAEYEITACRSQISDLEKQVCFLQADGDDLRTKMQEKTENQQKAQVEVGRLQQLLDQMEERNTALSNECQKYIGEFIVVEERATELEREIHKQKLENISLVDNLSLEMKFNKELKVQIHKLQIFLAAPGIEGRLAEGADVEGMQLFVNIIEKVKFMQTDLLHTEEANKRLSTVASVMSTYVEQLKTDMSVVQSEKHSLEEEVTNRSQLLENLQKDLLMLQHVADSLRIQLQATEERERDLEEETKNLQHSLASCDNSRLILQDEHQKTLQDYGSVKAQIAELQCRFSVSEQESQIFLTEVLTQISLETVLESNIAERDEKIQQLMHRLKMLDEEKKKFENEVQVGSRKSQMLEVEVQNLLESIQSLENDKRHADALQNELYILNAKFAQMNLQVKTDSCSIKEKDTMLGELRQLLQVVEEENTMLAEDLETMQKEHAIDKMSLNKLQLQVSSMTEEINHLLQSEANLEEEMKNLQHSLVSSHDGHLLLQDEHQKTLQDYNSIRTQIDQLQDRFCVAEQENTMFILEALTQTSLLTVLENNIGERDEKVQQLVERLNKLHRENTELENKVQTGAGKLQMLEVEVQKLQEVIQRFTEEKRHADTLQSELRQQLQAVDQEKMTLLNDLESFKQEHTTVEMTVNELWQQVCSLKDDNIHLKQVLSDADKDKTKAKDDLHGMQREMKILSSKLSSTSVQEKKMQNDVLQLQEEGEKLRSQLQYQTEQTKVLELEIEGLYEVLQSTQIDNILLKDASQKIYHRFKLLETRTWELGEELLSIEEEKEKQGADAANQAAQIKELKRNIADLETRKNSAGAKAAILFSLMAPLKEDLCTLKEQVLIQMNVLKMDSDKLQ</sequence>
<dbReference type="InterPro" id="IPR011684">
    <property type="entry name" value="NAB"/>
</dbReference>
<feature type="non-terminal residue" evidence="5">
    <location>
        <position position="1"/>
    </location>
</feature>
<evidence type="ECO:0000256" key="1">
    <source>
        <dbReference type="ARBA" id="ARBA00023054"/>
    </source>
</evidence>
<feature type="coiled-coil region" evidence="3">
    <location>
        <begin position="1012"/>
        <end position="1074"/>
    </location>
</feature>
<dbReference type="Proteomes" id="UP000824469">
    <property type="component" value="Unassembled WGS sequence"/>
</dbReference>
<comment type="caution">
    <text evidence="5">The sequence shown here is derived from an EMBL/GenBank/DDBJ whole genome shotgun (WGS) entry which is preliminary data.</text>
</comment>
<feature type="domain" description="NAB" evidence="4">
    <location>
        <begin position="1"/>
        <end position="58"/>
    </location>
</feature>
<feature type="coiled-coil region" evidence="3">
    <location>
        <begin position="294"/>
        <end position="419"/>
    </location>
</feature>
<reference evidence="5 6" key="1">
    <citation type="journal article" date="2021" name="Nat. Plants">
        <title>The Taxus genome provides insights into paclitaxel biosynthesis.</title>
        <authorList>
            <person name="Xiong X."/>
            <person name="Gou J."/>
            <person name="Liao Q."/>
            <person name="Li Y."/>
            <person name="Zhou Q."/>
            <person name="Bi G."/>
            <person name="Li C."/>
            <person name="Du R."/>
            <person name="Wang X."/>
            <person name="Sun T."/>
            <person name="Guo L."/>
            <person name="Liang H."/>
            <person name="Lu P."/>
            <person name="Wu Y."/>
            <person name="Zhang Z."/>
            <person name="Ro D.K."/>
            <person name="Shang Y."/>
            <person name="Huang S."/>
            <person name="Yan J."/>
        </authorList>
    </citation>
    <scope>NUCLEOTIDE SEQUENCE [LARGE SCALE GENOMIC DNA]</scope>
    <source>
        <strain evidence="5">Ta-2019</strain>
    </source>
</reference>
<evidence type="ECO:0000256" key="3">
    <source>
        <dbReference type="SAM" id="Coils"/>
    </source>
</evidence>
<organism evidence="5 6">
    <name type="scientific">Taxus chinensis</name>
    <name type="common">Chinese yew</name>
    <name type="synonym">Taxus wallichiana var. chinensis</name>
    <dbReference type="NCBI Taxonomy" id="29808"/>
    <lineage>
        <taxon>Eukaryota</taxon>
        <taxon>Viridiplantae</taxon>
        <taxon>Streptophyta</taxon>
        <taxon>Embryophyta</taxon>
        <taxon>Tracheophyta</taxon>
        <taxon>Spermatophyta</taxon>
        <taxon>Pinopsida</taxon>
        <taxon>Pinidae</taxon>
        <taxon>Conifers II</taxon>
        <taxon>Cupressales</taxon>
        <taxon>Taxaceae</taxon>
        <taxon>Taxus</taxon>
    </lineage>
</organism>
<dbReference type="EMBL" id="JAHRHJ020003813">
    <property type="protein sequence ID" value="KAH9290621.1"/>
    <property type="molecule type" value="Genomic_DNA"/>
</dbReference>
<feature type="coiled-coil region" evidence="3">
    <location>
        <begin position="151"/>
        <end position="237"/>
    </location>
</feature>
<dbReference type="PROSITE" id="PS51774">
    <property type="entry name" value="NAB"/>
    <property type="match status" value="1"/>
</dbReference>
<feature type="coiled-coil region" evidence="3">
    <location>
        <begin position="613"/>
        <end position="661"/>
    </location>
</feature>
<dbReference type="InterPro" id="IPR051861">
    <property type="entry name" value="NET_actin-binding_domain"/>
</dbReference>
<comment type="similarity">
    <text evidence="2">Belongs to the NET family.</text>
</comment>
<dbReference type="PANTHER" id="PTHR32258:SF6">
    <property type="entry name" value="PROTEIN NETWORKED 1A"/>
    <property type="match status" value="1"/>
</dbReference>
<feature type="coiled-coil region" evidence="3">
    <location>
        <begin position="1099"/>
        <end position="1210"/>
    </location>
</feature>
<evidence type="ECO:0000313" key="6">
    <source>
        <dbReference type="Proteomes" id="UP000824469"/>
    </source>
</evidence>
<dbReference type="PANTHER" id="PTHR32258">
    <property type="entry name" value="PROTEIN NETWORKED 4A"/>
    <property type="match status" value="1"/>
</dbReference>
<evidence type="ECO:0000313" key="5">
    <source>
        <dbReference type="EMBL" id="KAH9290621.1"/>
    </source>
</evidence>